<dbReference type="InterPro" id="IPR009057">
    <property type="entry name" value="Homeodomain-like_sf"/>
</dbReference>
<sequence>MNKIVKDILEYIEDNLDEELSLDRIAGKLCYTKYHINRLFSQETGTSIYKYIQTRRLSEAARKLSETDMPIVDIAYEAHYGSQQAFTQAFGSVYMCSPMAYRKMHAGCAVQIIERFGRLERAGGSSGFTGCMRGGMAA</sequence>
<evidence type="ECO:0000313" key="5">
    <source>
        <dbReference type="EMBL" id="PWJ74706.1"/>
    </source>
</evidence>
<gene>
    <name evidence="5" type="ORF">C7383_108136</name>
</gene>
<dbReference type="Pfam" id="PF12833">
    <property type="entry name" value="HTH_18"/>
    <property type="match status" value="1"/>
</dbReference>
<dbReference type="SUPFAM" id="SSF46689">
    <property type="entry name" value="Homeodomain-like"/>
    <property type="match status" value="2"/>
</dbReference>
<dbReference type="Proteomes" id="UP000245412">
    <property type="component" value="Unassembled WGS sequence"/>
</dbReference>
<dbReference type="GO" id="GO:0003700">
    <property type="term" value="F:DNA-binding transcription factor activity"/>
    <property type="evidence" value="ECO:0007669"/>
    <property type="project" value="InterPro"/>
</dbReference>
<proteinExistence type="predicted"/>
<name>A0AB73T2W3_9FIRM</name>
<dbReference type="AlphaFoldDB" id="A0AB73T2W3"/>
<dbReference type="InterPro" id="IPR050959">
    <property type="entry name" value="MarA-like"/>
</dbReference>
<organism evidence="5 6">
    <name type="scientific">Murimonas intestini</name>
    <dbReference type="NCBI Taxonomy" id="1337051"/>
    <lineage>
        <taxon>Bacteria</taxon>
        <taxon>Bacillati</taxon>
        <taxon>Bacillota</taxon>
        <taxon>Clostridia</taxon>
        <taxon>Lachnospirales</taxon>
        <taxon>Lachnospiraceae</taxon>
        <taxon>Murimonas</taxon>
    </lineage>
</organism>
<evidence type="ECO:0000256" key="1">
    <source>
        <dbReference type="ARBA" id="ARBA00023015"/>
    </source>
</evidence>
<keyword evidence="2" id="KW-0238">DNA-binding</keyword>
<reference evidence="5 6" key="1">
    <citation type="submission" date="2018-05" db="EMBL/GenBank/DDBJ databases">
        <authorList>
            <person name="Goeker M."/>
            <person name="Huntemann M."/>
            <person name="Clum A."/>
            <person name="Pillay M."/>
            <person name="Palaniappan K."/>
            <person name="Varghese N."/>
            <person name="Mikhailova N."/>
            <person name="Stamatis D."/>
            <person name="Reddy T."/>
            <person name="Daum C."/>
            <person name="Shapiro N."/>
            <person name="Ivanova N."/>
            <person name="Kyrpides N."/>
            <person name="Woyke T."/>
        </authorList>
    </citation>
    <scope>NUCLEOTIDE SEQUENCE [LARGE SCALE GENOMIC DNA]</scope>
    <source>
        <strain evidence="5 6">DSM 26524</strain>
    </source>
</reference>
<evidence type="ECO:0000256" key="3">
    <source>
        <dbReference type="ARBA" id="ARBA00023163"/>
    </source>
</evidence>
<feature type="domain" description="HTH araC/xylS-type" evidence="4">
    <location>
        <begin position="6"/>
        <end position="104"/>
    </location>
</feature>
<evidence type="ECO:0000259" key="4">
    <source>
        <dbReference type="PROSITE" id="PS01124"/>
    </source>
</evidence>
<dbReference type="Gene3D" id="1.10.10.60">
    <property type="entry name" value="Homeodomain-like"/>
    <property type="match status" value="2"/>
</dbReference>
<protein>
    <submittedName>
        <fullName evidence="5">AraC-like DNA-binding protein</fullName>
    </submittedName>
</protein>
<keyword evidence="6" id="KW-1185">Reference proteome</keyword>
<accession>A0AB73T2W3</accession>
<dbReference type="SMART" id="SM00342">
    <property type="entry name" value="HTH_ARAC"/>
    <property type="match status" value="1"/>
</dbReference>
<dbReference type="PANTHER" id="PTHR47504">
    <property type="entry name" value="RIGHT ORIGIN-BINDING PROTEIN"/>
    <property type="match status" value="1"/>
</dbReference>
<evidence type="ECO:0000256" key="2">
    <source>
        <dbReference type="ARBA" id="ARBA00023125"/>
    </source>
</evidence>
<evidence type="ECO:0000313" key="6">
    <source>
        <dbReference type="Proteomes" id="UP000245412"/>
    </source>
</evidence>
<comment type="caution">
    <text evidence="5">The sequence shown here is derived from an EMBL/GenBank/DDBJ whole genome shotgun (WGS) entry which is preliminary data.</text>
</comment>
<keyword evidence="3" id="KW-0804">Transcription</keyword>
<dbReference type="GO" id="GO:0043565">
    <property type="term" value="F:sequence-specific DNA binding"/>
    <property type="evidence" value="ECO:0007669"/>
    <property type="project" value="InterPro"/>
</dbReference>
<dbReference type="RefSeq" id="WP_109627400.1">
    <property type="nucleotide sequence ID" value="NZ_JANKBI010000006.1"/>
</dbReference>
<dbReference type="PROSITE" id="PS01124">
    <property type="entry name" value="HTH_ARAC_FAMILY_2"/>
    <property type="match status" value="1"/>
</dbReference>
<dbReference type="EMBL" id="QGGY01000008">
    <property type="protein sequence ID" value="PWJ74706.1"/>
    <property type="molecule type" value="Genomic_DNA"/>
</dbReference>
<dbReference type="InterPro" id="IPR018060">
    <property type="entry name" value="HTH_AraC"/>
</dbReference>
<keyword evidence="1" id="KW-0805">Transcription regulation</keyword>
<dbReference type="PANTHER" id="PTHR47504:SF5">
    <property type="entry name" value="RIGHT ORIGIN-BINDING PROTEIN"/>
    <property type="match status" value="1"/>
</dbReference>